<feature type="region of interest" description="Disordered" evidence="1">
    <location>
        <begin position="72"/>
        <end position="95"/>
    </location>
</feature>
<evidence type="ECO:0000313" key="2">
    <source>
        <dbReference type="EMBL" id="PZD70803.1"/>
    </source>
</evidence>
<dbReference type="Proteomes" id="UP000248857">
    <property type="component" value="Unassembled WGS sequence"/>
</dbReference>
<accession>A0A2W1J8Z6</accession>
<dbReference type="RefSeq" id="WP_158535179.1">
    <property type="nucleotide sequence ID" value="NZ_CAWNWM010000027.1"/>
</dbReference>
<sequence>MPTITGTVEVQRSDSSECICCDGQHVFNTSLVLDDYPSFSPGHIKGSLFDWVDSSLDLKLLEGRRIKISAEVLPSEQSHRPSATKNETNESVERV</sequence>
<reference evidence="2 3" key="1">
    <citation type="journal article" date="2018" name="Sci. Rep.">
        <title>A novel species of the marine cyanobacterium Acaryochloris with a unique pigment content and lifestyle.</title>
        <authorList>
            <person name="Partensky F."/>
            <person name="Six C."/>
            <person name="Ratin M."/>
            <person name="Garczarek L."/>
            <person name="Vaulot D."/>
            <person name="Probert I."/>
            <person name="Calteau A."/>
            <person name="Gourvil P."/>
            <person name="Marie D."/>
            <person name="Grebert T."/>
            <person name="Bouchier C."/>
            <person name="Le Panse S."/>
            <person name="Gachenot M."/>
            <person name="Rodriguez F."/>
            <person name="Garrido J.L."/>
        </authorList>
    </citation>
    <scope>NUCLEOTIDE SEQUENCE [LARGE SCALE GENOMIC DNA]</scope>
    <source>
        <strain evidence="2 3">RCC1774</strain>
    </source>
</reference>
<comment type="caution">
    <text evidence="2">The sequence shown here is derived from an EMBL/GenBank/DDBJ whole genome shotgun (WGS) entry which is preliminary data.</text>
</comment>
<dbReference type="EMBL" id="PQWO01000027">
    <property type="protein sequence ID" value="PZD70803.1"/>
    <property type="molecule type" value="Genomic_DNA"/>
</dbReference>
<protein>
    <submittedName>
        <fullName evidence="2">Uncharacterized protein</fullName>
    </submittedName>
</protein>
<proteinExistence type="predicted"/>
<keyword evidence="3" id="KW-1185">Reference proteome</keyword>
<dbReference type="AlphaFoldDB" id="A0A2W1J8Z6"/>
<evidence type="ECO:0000256" key="1">
    <source>
        <dbReference type="SAM" id="MobiDB-lite"/>
    </source>
</evidence>
<gene>
    <name evidence="2" type="ORF">C1752_08945</name>
</gene>
<evidence type="ECO:0000313" key="3">
    <source>
        <dbReference type="Proteomes" id="UP000248857"/>
    </source>
</evidence>
<organism evidence="2 3">
    <name type="scientific">Acaryochloris thomasi RCC1774</name>
    <dbReference type="NCBI Taxonomy" id="1764569"/>
    <lineage>
        <taxon>Bacteria</taxon>
        <taxon>Bacillati</taxon>
        <taxon>Cyanobacteriota</taxon>
        <taxon>Cyanophyceae</taxon>
        <taxon>Acaryochloridales</taxon>
        <taxon>Acaryochloridaceae</taxon>
        <taxon>Acaryochloris</taxon>
        <taxon>Acaryochloris thomasi</taxon>
    </lineage>
</organism>
<name>A0A2W1J8Z6_9CYAN</name>